<keyword evidence="5 11" id="KW-0732">Signal</keyword>
<evidence type="ECO:0000256" key="11">
    <source>
        <dbReference type="SAM" id="SignalP"/>
    </source>
</evidence>
<dbReference type="Gene3D" id="1.25.10.10">
    <property type="entry name" value="Leucine-rich Repeat Variant"/>
    <property type="match status" value="1"/>
</dbReference>
<keyword evidence="7" id="KW-0653">Protein transport</keyword>
<evidence type="ECO:0000256" key="9">
    <source>
        <dbReference type="ARBA" id="ARBA00023180"/>
    </source>
</evidence>
<comment type="subcellular location">
    <subcellularLocation>
        <location evidence="1">Endoplasmic reticulum lumen</location>
    </subcellularLocation>
</comment>
<dbReference type="PANTHER" id="PTHR19316">
    <property type="entry name" value="PROTEIN FOLDING REGULATOR"/>
    <property type="match status" value="1"/>
</dbReference>
<organism evidence="12 13">
    <name type="scientific">Nesidiocoris tenuis</name>
    <dbReference type="NCBI Taxonomy" id="355587"/>
    <lineage>
        <taxon>Eukaryota</taxon>
        <taxon>Metazoa</taxon>
        <taxon>Ecdysozoa</taxon>
        <taxon>Arthropoda</taxon>
        <taxon>Hexapoda</taxon>
        <taxon>Insecta</taxon>
        <taxon>Pterygota</taxon>
        <taxon>Neoptera</taxon>
        <taxon>Paraneoptera</taxon>
        <taxon>Hemiptera</taxon>
        <taxon>Heteroptera</taxon>
        <taxon>Panheteroptera</taxon>
        <taxon>Cimicomorpha</taxon>
        <taxon>Miridae</taxon>
        <taxon>Dicyphina</taxon>
        <taxon>Nesidiocoris</taxon>
    </lineage>
</organism>
<evidence type="ECO:0000256" key="5">
    <source>
        <dbReference type="ARBA" id="ARBA00022729"/>
    </source>
</evidence>
<feature type="region of interest" description="Disordered" evidence="10">
    <location>
        <begin position="25"/>
        <end position="49"/>
    </location>
</feature>
<feature type="compositionally biased region" description="Basic and acidic residues" evidence="10">
    <location>
        <begin position="25"/>
        <end position="36"/>
    </location>
</feature>
<accession>A0ABN7AZ35</accession>
<dbReference type="InterPro" id="IPR050693">
    <property type="entry name" value="Hsp70_NEF-Inhibitors"/>
</dbReference>
<keyword evidence="4" id="KW-0813">Transport</keyword>
<comment type="similarity">
    <text evidence="2">Belongs to the SIL1 family.</text>
</comment>
<evidence type="ECO:0000256" key="3">
    <source>
        <dbReference type="ARBA" id="ARBA00015352"/>
    </source>
</evidence>
<keyword evidence="8" id="KW-0811">Translocation</keyword>
<evidence type="ECO:0000256" key="7">
    <source>
        <dbReference type="ARBA" id="ARBA00022927"/>
    </source>
</evidence>
<dbReference type="InterPro" id="IPR016024">
    <property type="entry name" value="ARM-type_fold"/>
</dbReference>
<reference evidence="12 13" key="1">
    <citation type="submission" date="2023-09" db="EMBL/GenBank/DDBJ databases">
        <title>Nesidiocoris tenuis whole genome shotgun sequence.</title>
        <authorList>
            <person name="Shibata T."/>
            <person name="Shimoda M."/>
            <person name="Kobayashi T."/>
            <person name="Uehara T."/>
        </authorList>
    </citation>
    <scope>NUCLEOTIDE SEQUENCE [LARGE SCALE GENOMIC DNA]</scope>
    <source>
        <strain evidence="12 13">Japan</strain>
    </source>
</reference>
<evidence type="ECO:0000256" key="4">
    <source>
        <dbReference type="ARBA" id="ARBA00022448"/>
    </source>
</evidence>
<dbReference type="PANTHER" id="PTHR19316:SF35">
    <property type="entry name" value="NUCLEOTIDE EXCHANGE FACTOR SIL1"/>
    <property type="match status" value="1"/>
</dbReference>
<gene>
    <name evidence="12" type="ORF">NTJ_09004</name>
</gene>
<dbReference type="EMBL" id="AP028915">
    <property type="protein sequence ID" value="BES96195.1"/>
    <property type="molecule type" value="Genomic_DNA"/>
</dbReference>
<dbReference type="InterPro" id="IPR011989">
    <property type="entry name" value="ARM-like"/>
</dbReference>
<keyword evidence="9" id="KW-0325">Glycoprotein</keyword>
<keyword evidence="13" id="KW-1185">Reference proteome</keyword>
<evidence type="ECO:0000256" key="8">
    <source>
        <dbReference type="ARBA" id="ARBA00023010"/>
    </source>
</evidence>
<keyword evidence="6" id="KW-0256">Endoplasmic reticulum</keyword>
<evidence type="ECO:0000256" key="1">
    <source>
        <dbReference type="ARBA" id="ARBA00004319"/>
    </source>
</evidence>
<proteinExistence type="inferred from homology"/>
<name>A0ABN7AZ35_9HEMI</name>
<feature type="signal peptide" evidence="11">
    <location>
        <begin position="1"/>
        <end position="22"/>
    </location>
</feature>
<evidence type="ECO:0000313" key="12">
    <source>
        <dbReference type="EMBL" id="BES96195.1"/>
    </source>
</evidence>
<evidence type="ECO:0000313" key="13">
    <source>
        <dbReference type="Proteomes" id="UP001307889"/>
    </source>
</evidence>
<sequence length="460" mass="52365">MRQIVHLFVISIILSLSIVLKGSNDEDKGKQEDDGVFKPTSDWQPLRKDQAIPRGLHVRMNLQTGEREAKLLDLEEEDINRQRRMTEIIASEPPSPAPDYRPPEPDEPVKFDKSELKQALHKMEDDFTGESENVARVRKQFRSYSELKKELGEIKLNMKTDLEVLGQLIDDYRQTIDRRSGGAVDKKEHELEESLLSQMEYLVHQYDNAIDFVKRDGIKEIVFPSLNSTSWKVRYESTKLLGSAVQSNPKAQIAALEAGVIPVLLRVLALDSHVKVKSGGLFALSCLIRRFPVAQKQFLDRGGLTVIVKQFKSDTSGQLKIQLKAINLLRDIVEEMREAELDLRIAAEDAPDRAVVAERHRQQRQLNLWTRIVEEGWCQALTTLLSRHSEDLQVVEVLSDGMASVANECAPVFKSSEETIEQLAKVYDELVAGSTADYQWVRSNLQKLLTVSRRKEKDEL</sequence>
<evidence type="ECO:0000256" key="2">
    <source>
        <dbReference type="ARBA" id="ARBA00010588"/>
    </source>
</evidence>
<feature type="chain" id="PRO_5046177021" description="Nucleotide exchange factor SIL1" evidence="11">
    <location>
        <begin position="23"/>
        <end position="460"/>
    </location>
</feature>
<evidence type="ECO:0000256" key="6">
    <source>
        <dbReference type="ARBA" id="ARBA00022824"/>
    </source>
</evidence>
<dbReference type="SUPFAM" id="SSF48371">
    <property type="entry name" value="ARM repeat"/>
    <property type="match status" value="1"/>
</dbReference>
<dbReference type="Proteomes" id="UP001307889">
    <property type="component" value="Chromosome 7"/>
</dbReference>
<protein>
    <recommendedName>
        <fullName evidence="3">Nucleotide exchange factor SIL1</fullName>
    </recommendedName>
</protein>
<evidence type="ECO:0000256" key="10">
    <source>
        <dbReference type="SAM" id="MobiDB-lite"/>
    </source>
</evidence>